<sequence>MAFDPNPGGTDTDYDLVLIGRGYSIATYLLMADLSWAQRIAILGGPDAWDQQLRGDGIVNHAQFLVDPRFAERLAVTQEATKRADFLASNASVFEAARDGLGDNQPIVWPGGEPTGLKTAFGKDAVSQVALDGSVPFLVVSVTPVREAAGAPIQRGVKYTGGGPAPALDLAQGARLCVYEIGYKDAGAGDTTNPKRIRAMRVVFGGGAGPHRVPGFAAGLVDSQAGTISYTADDQVMDLDGFMRRFGSVGQPSPELAGQTVAVIGPNAGVDAAVTALQKQAKLKWLISGRPGSKPAWLATEHYDPNFGALRDEAHRNIVNFQDDRARQIGLTIAESGTDGDGQKVYDVTLPDVTQDGQTYWSFGVSPDAQGVALRRLDPAIFVRLTGPALTFKARFIVYAIGQDPTLTEKIGNAITRIGPAKVLQKPVLDSLVPLYDVNQRFGPPTGTVLGLATRMAWDDQGQAFVGNVTQAVDLLQRNQPTYELYETDRFRGLEVVGAAVFALRDKAVPVEQFTRKEIAQQLGEAMSNLPKALRQKAVATADQLAALRSGIEAATGADFRNQVSTMTGFQVAEANYREAVAAVQQDTGVLGEQQTRARALRQSASLLLLALSPAARNAYREMYEQRRGEMNQALGEAAPLDADFFVAWMARAQSWMGTVSSAVSTFLLPAADYALVQKAATDSLAPLDKVTPAITWLQQHAAADYNGMDQTALAVLIATNYPHILPEAWQEITGKIIQQRNDVSAWGYDQDQLMAISDWLAEVDRLSVPLMTARQEKQPLPQQAVEALAQFLTANPKPWEYPG</sequence>
<dbReference type="STRING" id="560819.SAMN05428998_101639"/>
<name>A0A1Y6B620_9PROT</name>
<dbReference type="EMBL" id="FWZX01000001">
    <property type="protein sequence ID" value="SME94050.1"/>
    <property type="molecule type" value="Genomic_DNA"/>
</dbReference>
<dbReference type="AlphaFoldDB" id="A0A1Y6B620"/>
<dbReference type="RefSeq" id="WP_085120960.1">
    <property type="nucleotide sequence ID" value="NZ_FWZX01000001.1"/>
</dbReference>
<organism evidence="1 2">
    <name type="scientific">Tistlia consotensis USBA 355</name>
    <dbReference type="NCBI Taxonomy" id="560819"/>
    <lineage>
        <taxon>Bacteria</taxon>
        <taxon>Pseudomonadati</taxon>
        <taxon>Pseudomonadota</taxon>
        <taxon>Alphaproteobacteria</taxon>
        <taxon>Rhodospirillales</taxon>
        <taxon>Rhodovibrionaceae</taxon>
        <taxon>Tistlia</taxon>
    </lineage>
</organism>
<protein>
    <submittedName>
        <fullName evidence="1">Uncharacterized protein</fullName>
    </submittedName>
</protein>
<evidence type="ECO:0000313" key="1">
    <source>
        <dbReference type="EMBL" id="SME94050.1"/>
    </source>
</evidence>
<dbReference type="Proteomes" id="UP000192917">
    <property type="component" value="Unassembled WGS sequence"/>
</dbReference>
<keyword evidence="2" id="KW-1185">Reference proteome</keyword>
<gene>
    <name evidence="1" type="ORF">SAMN05428998_101639</name>
</gene>
<proteinExistence type="predicted"/>
<accession>A0A1Y6B620</accession>
<evidence type="ECO:0000313" key="2">
    <source>
        <dbReference type="Proteomes" id="UP000192917"/>
    </source>
</evidence>
<reference evidence="1 2" key="1">
    <citation type="submission" date="2017-04" db="EMBL/GenBank/DDBJ databases">
        <authorList>
            <person name="Afonso C.L."/>
            <person name="Miller P.J."/>
            <person name="Scott M.A."/>
            <person name="Spackman E."/>
            <person name="Goraichik I."/>
            <person name="Dimitrov K.M."/>
            <person name="Suarez D.L."/>
            <person name="Swayne D.E."/>
        </authorList>
    </citation>
    <scope>NUCLEOTIDE SEQUENCE [LARGE SCALE GENOMIC DNA]</scope>
    <source>
        <strain evidence="1 2">USBA 355</strain>
    </source>
</reference>